<accession>A0ABR9PFD5</accession>
<sequence>MESRPPGQVMRPWGLLLTGTVLLGFTACGGSAVPVVPRVCEEPRVPEVGSLTQCGPIADFTPINRYQGAFADVVQAREDAVVIIDGRCTGTLIQASAGPVVVTAGHCAAVGDRALVVFNFEDAPDGDPLITEGTVIEQALEPDYALIALDVLPDVTPVPLTARATERLAIIQHPRGRPKVIAEGGYLATCRQLVYYTDLDTLVGSSGAGVLNREGHLLGIHTDGDCYSTGQGSNRGWTSDALVEASPYLLPSDIVER</sequence>
<dbReference type="Gene3D" id="2.40.10.10">
    <property type="entry name" value="Trypsin-like serine proteases"/>
    <property type="match status" value="2"/>
</dbReference>
<comment type="caution">
    <text evidence="1">The sequence shown here is derived from an EMBL/GenBank/DDBJ whole genome shotgun (WGS) entry which is preliminary data.</text>
</comment>
<proteinExistence type="predicted"/>
<dbReference type="PROSITE" id="PS51257">
    <property type="entry name" value="PROKAR_LIPOPROTEIN"/>
    <property type="match status" value="1"/>
</dbReference>
<dbReference type="InterPro" id="IPR043504">
    <property type="entry name" value="Peptidase_S1_PA_chymotrypsin"/>
</dbReference>
<name>A0ABR9PFD5_9BACT</name>
<dbReference type="InterPro" id="IPR009003">
    <property type="entry name" value="Peptidase_S1_PA"/>
</dbReference>
<evidence type="ECO:0000313" key="1">
    <source>
        <dbReference type="EMBL" id="MBE4746618.1"/>
    </source>
</evidence>
<dbReference type="EMBL" id="JAAIYO010000001">
    <property type="protein sequence ID" value="MBE4746618.1"/>
    <property type="molecule type" value="Genomic_DNA"/>
</dbReference>
<dbReference type="Proteomes" id="UP001516472">
    <property type="component" value="Unassembled WGS sequence"/>
</dbReference>
<organism evidence="1 2">
    <name type="scientific">Corallococcus soli</name>
    <dbReference type="NCBI Taxonomy" id="2710757"/>
    <lineage>
        <taxon>Bacteria</taxon>
        <taxon>Pseudomonadati</taxon>
        <taxon>Myxococcota</taxon>
        <taxon>Myxococcia</taxon>
        <taxon>Myxococcales</taxon>
        <taxon>Cystobacterineae</taxon>
        <taxon>Myxococcaceae</taxon>
        <taxon>Corallococcus</taxon>
    </lineage>
</organism>
<dbReference type="SUPFAM" id="SSF50494">
    <property type="entry name" value="Trypsin-like serine proteases"/>
    <property type="match status" value="1"/>
</dbReference>
<dbReference type="Pfam" id="PF13365">
    <property type="entry name" value="Trypsin_2"/>
    <property type="match status" value="1"/>
</dbReference>
<gene>
    <name evidence="1" type="ORF">G4177_00345</name>
</gene>
<keyword evidence="2" id="KW-1185">Reference proteome</keyword>
<protein>
    <submittedName>
        <fullName evidence="1">Trypsin-like peptidase domain-containing protein</fullName>
    </submittedName>
</protein>
<evidence type="ECO:0000313" key="2">
    <source>
        <dbReference type="Proteomes" id="UP001516472"/>
    </source>
</evidence>
<reference evidence="1 2" key="1">
    <citation type="submission" date="2020-02" db="EMBL/GenBank/DDBJ databases">
        <authorList>
            <person name="Babadi Z.K."/>
            <person name="Risdian C."/>
            <person name="Ebrahimipour G.H."/>
            <person name="Wink J."/>
        </authorList>
    </citation>
    <scope>NUCLEOTIDE SEQUENCE [LARGE SCALE GENOMIC DNA]</scope>
    <source>
        <strain evidence="1 2">ZKHCc1 1396</strain>
    </source>
</reference>